<feature type="compositionally biased region" description="Basic residues" evidence="1">
    <location>
        <begin position="160"/>
        <end position="170"/>
    </location>
</feature>
<dbReference type="AlphaFoldDB" id="A0A8B6BNT1"/>
<feature type="compositionally biased region" description="Basic and acidic residues" evidence="1">
    <location>
        <begin position="362"/>
        <end position="383"/>
    </location>
</feature>
<feature type="compositionally biased region" description="Basic and acidic residues" evidence="1">
    <location>
        <begin position="62"/>
        <end position="79"/>
    </location>
</feature>
<sequence length="694" mass="82964">MTKERMPMFQRKPIMHENDNKQERQHEDIKSQMETPMESISPSESWISKVRAANNPDDTFDLDPRRQPHSDNKDEEKSTRRNRGNIQNGDKFIRPENMNFRKDIDDKGGQDMGQSHGSNERQSHVVQSMSGAISPIIYETSGCPWINSGDNDRENEKANYHHHGNRKSRKQINVQLPDASMEEELEESSDVSQTTESDLELDFDDALLEEDIGHSTLQNYEDQTNQIIKKAEEDEKIDKIDDEKLKDSLEMKREMINENLNDVSEKQDRRRRRVRKEDRSEFDEMKDENYNTSVDKKERRRHRRRRHINSENLMEGDNEQNGYIDGSEDRKVRRHRRRKEKIEEEENDVSPELMTRQAYRKGRNEAKDEESLKDENYDAIVERKGRRKHRRRKIDNEKSGNISAEEERQMKEQRRRRKANDKRDVVVDENEEYRHDEEQHSRRRRRQKRVDDKKLVEGTPNDVEVDKRKDQRHSRHQRERQRRDEIVWDNDIEDKIKSRISELNDNKMKDRLTIYGNSDNESRRLNTSAERALLAYMYSDSETEAEDQFNEDENQIRDEDGHPIHPLDEKRNFTIDDGQEPLMANDFNKNKSDVDVLNDQENRNALKDHRDLDALKHPNNHDDMSAHDTFEKYGSMDEYKGVNNEDDKRTEIKMEDEESMIHVLRTQLREESMTNLKEPGETRKIKKMTRMLMF</sequence>
<feature type="compositionally biased region" description="Basic and acidic residues" evidence="1">
    <location>
        <begin position="91"/>
        <end position="109"/>
    </location>
</feature>
<dbReference type="EMBL" id="UYJE01000405">
    <property type="protein sequence ID" value="VDH93009.1"/>
    <property type="molecule type" value="Genomic_DNA"/>
</dbReference>
<organism evidence="2 3">
    <name type="scientific">Mytilus galloprovincialis</name>
    <name type="common">Mediterranean mussel</name>
    <dbReference type="NCBI Taxonomy" id="29158"/>
    <lineage>
        <taxon>Eukaryota</taxon>
        <taxon>Metazoa</taxon>
        <taxon>Spiralia</taxon>
        <taxon>Lophotrochozoa</taxon>
        <taxon>Mollusca</taxon>
        <taxon>Bivalvia</taxon>
        <taxon>Autobranchia</taxon>
        <taxon>Pteriomorphia</taxon>
        <taxon>Mytilida</taxon>
        <taxon>Mytiloidea</taxon>
        <taxon>Mytilidae</taxon>
        <taxon>Mytilinae</taxon>
        <taxon>Mytilus</taxon>
    </lineage>
</organism>
<reference evidence="2" key="1">
    <citation type="submission" date="2018-11" db="EMBL/GenBank/DDBJ databases">
        <authorList>
            <person name="Alioto T."/>
            <person name="Alioto T."/>
        </authorList>
    </citation>
    <scope>NUCLEOTIDE SEQUENCE</scope>
</reference>
<evidence type="ECO:0000256" key="1">
    <source>
        <dbReference type="SAM" id="MobiDB-lite"/>
    </source>
</evidence>
<name>A0A8B6BNT1_MYTGA</name>
<feature type="compositionally biased region" description="Basic residues" evidence="1">
    <location>
        <begin position="384"/>
        <end position="393"/>
    </location>
</feature>
<feature type="region of interest" description="Disordered" evidence="1">
    <location>
        <begin position="147"/>
        <end position="198"/>
    </location>
</feature>
<evidence type="ECO:0000313" key="3">
    <source>
        <dbReference type="Proteomes" id="UP000596742"/>
    </source>
</evidence>
<feature type="compositionally biased region" description="Basic residues" evidence="1">
    <location>
        <begin position="298"/>
        <end position="307"/>
    </location>
</feature>
<dbReference type="OrthoDB" id="10538398at2759"/>
<feature type="compositionally biased region" description="Basic residues" evidence="1">
    <location>
        <begin position="470"/>
        <end position="480"/>
    </location>
</feature>
<feature type="region of interest" description="Disordered" evidence="1">
    <location>
        <begin position="638"/>
        <end position="658"/>
    </location>
</feature>
<feature type="compositionally biased region" description="Basic and acidic residues" evidence="1">
    <location>
        <begin position="14"/>
        <end position="31"/>
    </location>
</feature>
<feature type="region of interest" description="Disordered" evidence="1">
    <location>
        <begin position="230"/>
        <end position="249"/>
    </location>
</feature>
<gene>
    <name evidence="2" type="ORF">MGAL_10B010660</name>
</gene>
<accession>A0A8B6BNT1</accession>
<protein>
    <submittedName>
        <fullName evidence="2">Uncharacterized protein</fullName>
    </submittedName>
</protein>
<dbReference type="Proteomes" id="UP000596742">
    <property type="component" value="Unassembled WGS sequence"/>
</dbReference>
<feature type="region of interest" description="Disordered" evidence="1">
    <location>
        <begin position="256"/>
        <end position="486"/>
    </location>
</feature>
<feature type="compositionally biased region" description="Basic and acidic residues" evidence="1">
    <location>
        <begin position="638"/>
        <end position="653"/>
    </location>
</feature>
<proteinExistence type="predicted"/>
<evidence type="ECO:0000313" key="2">
    <source>
        <dbReference type="EMBL" id="VDH93009.1"/>
    </source>
</evidence>
<feature type="compositionally biased region" description="Basic and acidic residues" evidence="1">
    <location>
        <begin position="421"/>
        <end position="440"/>
    </location>
</feature>
<keyword evidence="3" id="KW-1185">Reference proteome</keyword>
<feature type="compositionally biased region" description="Basic and acidic residues" evidence="1">
    <location>
        <begin position="275"/>
        <end position="297"/>
    </location>
</feature>
<feature type="compositionally biased region" description="Acidic residues" evidence="1">
    <location>
        <begin position="180"/>
        <end position="189"/>
    </location>
</feature>
<feature type="compositionally biased region" description="Polar residues" evidence="1">
    <location>
        <begin position="32"/>
        <end position="46"/>
    </location>
</feature>
<comment type="caution">
    <text evidence="2">The sequence shown here is derived from an EMBL/GenBank/DDBJ whole genome shotgun (WGS) entry which is preliminary data.</text>
</comment>
<feature type="region of interest" description="Disordered" evidence="1">
    <location>
        <begin position="1"/>
        <end position="129"/>
    </location>
</feature>
<feature type="compositionally biased region" description="Basic and acidic residues" evidence="1">
    <location>
        <begin position="150"/>
        <end position="159"/>
    </location>
</feature>